<dbReference type="NCBIfam" id="TIGR01444">
    <property type="entry name" value="fkbM_fam"/>
    <property type="match status" value="1"/>
</dbReference>
<dbReference type="GO" id="GO:0008168">
    <property type="term" value="F:methyltransferase activity"/>
    <property type="evidence" value="ECO:0007669"/>
    <property type="project" value="UniProtKB-KW"/>
</dbReference>
<sequence length="567" mass="63882">MNELVRLHETVNGPMYLLETDTVICESLRATGDYAADEKALLGELLSESDTVVDVGANVGNHTLFFSRCVGVKGRVLAFEPQRFLFQILCANALLGRHQNVWPYRLAVGDKQGRVEVPVPNYERPNNFGGYSLSFDTFKEEGDIISLDAIAPPQCHLIKIDVEGMELQVLKGAVATIERTRPFLYFEYNRPEFKEEILSFSVNVLGYRLYRHGPNVVGHHRTESAPHVLTDLVELTPEVLQASETSSASAEKIFVSIACFSDPDVVDTVKSCLENAVNPDRVTVGICLQAQPTDRAFDALDALPQVSVDRIDVSEAKGPIYARARCEKLMLDADFFLQIDCHSRFFRGWDDILIAELAKASCLNGKAVLSHYPVNIINMESPEHLDRIGHVNRYRHIDVDSIKSHGALVTLPETPIASLGISAAMLFMSGEVRRLFPYDPELDFGLHAEEQVLYAVRLWTHGYDIFCPTRHALATDYEGSRDRIPDEVKRISNSNRAGWPQASWSKAKFLLGLDTREQVDLVYQDSLAECIQRYGLGDERTLLDYYRYAGIHDQLKETFPNYLYRDE</sequence>
<name>A0ABY6Q950_9GAMM</name>
<dbReference type="SUPFAM" id="SSF53335">
    <property type="entry name" value="S-adenosyl-L-methionine-dependent methyltransferases"/>
    <property type="match status" value="1"/>
</dbReference>
<keyword evidence="2" id="KW-0489">Methyltransferase</keyword>
<dbReference type="EMBL" id="CP036501">
    <property type="protein sequence ID" value="UZP74923.1"/>
    <property type="molecule type" value="Genomic_DNA"/>
</dbReference>
<dbReference type="PANTHER" id="PTHR34496">
    <property type="entry name" value="GLCNAC TRANSFERASE-RELATED"/>
    <property type="match status" value="1"/>
</dbReference>
<dbReference type="Pfam" id="PF05050">
    <property type="entry name" value="Methyltransf_21"/>
    <property type="match status" value="1"/>
</dbReference>
<gene>
    <name evidence="2" type="ORF">E0F26_09325</name>
</gene>
<dbReference type="InterPro" id="IPR006342">
    <property type="entry name" value="FkbM_mtfrase"/>
</dbReference>
<dbReference type="RefSeq" id="WP_279241386.1">
    <property type="nucleotide sequence ID" value="NZ_CP036501.1"/>
</dbReference>
<evidence type="ECO:0000313" key="3">
    <source>
        <dbReference type="Proteomes" id="UP001317963"/>
    </source>
</evidence>
<dbReference type="PANTHER" id="PTHR34496:SF10">
    <property type="entry name" value="GLCNAC TRANSFERASE"/>
    <property type="match status" value="1"/>
</dbReference>
<keyword evidence="2" id="KW-0808">Transferase</keyword>
<dbReference type="GO" id="GO:0032259">
    <property type="term" value="P:methylation"/>
    <property type="evidence" value="ECO:0007669"/>
    <property type="project" value="UniProtKB-KW"/>
</dbReference>
<evidence type="ECO:0000313" key="2">
    <source>
        <dbReference type="EMBL" id="UZP74923.1"/>
    </source>
</evidence>
<organism evidence="2 3">
    <name type="scientific">Candidatus Paraluminiphilus aquimaris</name>
    <dbReference type="NCBI Taxonomy" id="2518994"/>
    <lineage>
        <taxon>Bacteria</taxon>
        <taxon>Pseudomonadati</taxon>
        <taxon>Pseudomonadota</taxon>
        <taxon>Gammaproteobacteria</taxon>
        <taxon>Cellvibrionales</taxon>
        <taxon>Halieaceae</taxon>
        <taxon>Candidatus Paraluminiphilus</taxon>
    </lineage>
</organism>
<reference evidence="2 3" key="1">
    <citation type="submission" date="2019-02" db="EMBL/GenBank/DDBJ databases">
        <title>Halieaceae_genomes.</title>
        <authorList>
            <person name="Li S.-H."/>
        </authorList>
    </citation>
    <scope>NUCLEOTIDE SEQUENCE [LARGE SCALE GENOMIC DNA]</scope>
    <source>
        <strain evidence="2 3">JH123</strain>
    </source>
</reference>
<keyword evidence="3" id="KW-1185">Reference proteome</keyword>
<evidence type="ECO:0000259" key="1">
    <source>
        <dbReference type="Pfam" id="PF05050"/>
    </source>
</evidence>
<feature type="domain" description="Methyltransferase FkbM" evidence="1">
    <location>
        <begin position="54"/>
        <end position="208"/>
    </location>
</feature>
<dbReference type="Proteomes" id="UP001317963">
    <property type="component" value="Chromosome"/>
</dbReference>
<accession>A0ABY6Q950</accession>
<dbReference type="InterPro" id="IPR021067">
    <property type="entry name" value="Glycosyltransferase"/>
</dbReference>
<proteinExistence type="predicted"/>
<dbReference type="Pfam" id="PF11397">
    <property type="entry name" value="GlcNAc"/>
    <property type="match status" value="2"/>
</dbReference>
<protein>
    <submittedName>
        <fullName evidence="2">FkbM family methyltransferase</fullName>
    </submittedName>
</protein>
<dbReference type="InterPro" id="IPR029063">
    <property type="entry name" value="SAM-dependent_MTases_sf"/>
</dbReference>
<dbReference type="Gene3D" id="3.40.50.150">
    <property type="entry name" value="Vaccinia Virus protein VP39"/>
    <property type="match status" value="1"/>
</dbReference>